<dbReference type="PANTHER" id="PTHR48071:SF8">
    <property type="entry name" value="CD5 ANTIGEN-LIKE"/>
    <property type="match status" value="1"/>
</dbReference>
<dbReference type="Proteomes" id="UP001266305">
    <property type="component" value="Unassembled WGS sequence"/>
</dbReference>
<dbReference type="InterPro" id="IPR036772">
    <property type="entry name" value="SRCR-like_dom_sf"/>
</dbReference>
<evidence type="ECO:0000313" key="4">
    <source>
        <dbReference type="EMBL" id="KAK2084479.1"/>
    </source>
</evidence>
<evidence type="ECO:0000259" key="3">
    <source>
        <dbReference type="PROSITE" id="PS50287"/>
    </source>
</evidence>
<dbReference type="SUPFAM" id="SSF56487">
    <property type="entry name" value="SRCR-like"/>
    <property type="match status" value="3"/>
</dbReference>
<comment type="caution">
    <text evidence="2">Lacks conserved residue(s) required for the propagation of feature annotation.</text>
</comment>
<name>A0ABQ9TIB4_SAGOE</name>
<dbReference type="PROSITE" id="PS00420">
    <property type="entry name" value="SRCR_1"/>
    <property type="match status" value="2"/>
</dbReference>
<keyword evidence="5" id="KW-1185">Reference proteome</keyword>
<dbReference type="InterPro" id="IPR001190">
    <property type="entry name" value="SRCR"/>
</dbReference>
<dbReference type="Gene3D" id="3.10.250.10">
    <property type="entry name" value="SRCR-like domain"/>
    <property type="match status" value="3"/>
</dbReference>
<dbReference type="PROSITE" id="PS50287">
    <property type="entry name" value="SRCR_2"/>
    <property type="match status" value="3"/>
</dbReference>
<feature type="disulfide bond" evidence="2">
    <location>
        <begin position="310"/>
        <end position="320"/>
    </location>
</feature>
<dbReference type="EMBL" id="JASSZA010000022">
    <property type="protein sequence ID" value="KAK2084479.1"/>
    <property type="molecule type" value="Genomic_DNA"/>
</dbReference>
<comment type="caution">
    <text evidence="4">The sequence shown here is derived from an EMBL/GenBank/DDBJ whole genome shotgun (WGS) entry which is preliminary data.</text>
</comment>
<feature type="domain" description="SRCR" evidence="3">
    <location>
        <begin position="19"/>
        <end position="120"/>
    </location>
</feature>
<dbReference type="Pfam" id="PF00530">
    <property type="entry name" value="SRCR"/>
    <property type="match status" value="3"/>
</dbReference>
<accession>A0ABQ9TIB4</accession>
<feature type="disulfide bond" evidence="2">
    <location>
        <begin position="203"/>
        <end position="213"/>
    </location>
</feature>
<evidence type="ECO:0000256" key="1">
    <source>
        <dbReference type="ARBA" id="ARBA00023157"/>
    </source>
</evidence>
<dbReference type="SMART" id="SM00202">
    <property type="entry name" value="SR"/>
    <property type="match status" value="3"/>
</dbReference>
<sequence>MGVVAVCIRPGFLESPSRVRLVGGPHRCEGRVEVEQKGQWGTVCDDGWDKNEVAVLCRELGCGDAKGTPSGYLYEPPADKNQEVLIQEIRCTGTEDTLAQCEQEAAYDCSHDEDAGASCENPESSFSPVPENVRLADGPGHCKGHVEVKHQDQWYSVCQSGWSLRAAKVVCRQLGCGRAVLMQKRCHKPTQGQRPIWLSQMSCSGREATLQDCPSGHWGSNSCNHDEDTWVECEDAFALRLVGGDKLCSGRLEVLHKGVWGSVCDDGWGEKEDQVVCKQLGCGQSLSPSFKDRKSHGPGVGRIWLDDVRCSGEEQSLEHCQHRFWGYHDCTHQEDVAVICSDGVHEGKEDDKGRGNDGGVVWGKREFPQAPRSCSLLSPAL</sequence>
<organism evidence="4 5">
    <name type="scientific">Saguinus oedipus</name>
    <name type="common">Cotton-top tamarin</name>
    <name type="synonym">Oedipomidas oedipus</name>
    <dbReference type="NCBI Taxonomy" id="9490"/>
    <lineage>
        <taxon>Eukaryota</taxon>
        <taxon>Metazoa</taxon>
        <taxon>Chordata</taxon>
        <taxon>Craniata</taxon>
        <taxon>Vertebrata</taxon>
        <taxon>Euteleostomi</taxon>
        <taxon>Mammalia</taxon>
        <taxon>Eutheria</taxon>
        <taxon>Euarchontoglires</taxon>
        <taxon>Primates</taxon>
        <taxon>Haplorrhini</taxon>
        <taxon>Platyrrhini</taxon>
        <taxon>Cebidae</taxon>
        <taxon>Callitrichinae</taxon>
        <taxon>Saguinus</taxon>
    </lineage>
</organism>
<reference evidence="4 5" key="1">
    <citation type="submission" date="2023-05" db="EMBL/GenBank/DDBJ databases">
        <title>B98-5 Cell Line De Novo Hybrid Assembly: An Optical Mapping Approach.</title>
        <authorList>
            <person name="Kananen K."/>
            <person name="Auerbach J.A."/>
            <person name="Kautto E."/>
            <person name="Blachly J.S."/>
        </authorList>
    </citation>
    <scope>NUCLEOTIDE SEQUENCE [LARGE SCALE GENOMIC DNA]</scope>
    <source>
        <strain evidence="4">B95-8</strain>
        <tissue evidence="4">Cell line</tissue>
    </source>
</reference>
<feature type="domain" description="SRCR" evidence="3">
    <location>
        <begin position="133"/>
        <end position="234"/>
    </location>
</feature>
<dbReference type="PRINTS" id="PR00258">
    <property type="entry name" value="SPERACTRCPTR"/>
</dbReference>
<protein>
    <submittedName>
        <fullName evidence="4">CD5 antigen-like</fullName>
    </submittedName>
</protein>
<proteinExistence type="predicted"/>
<keyword evidence="1 2" id="KW-1015">Disulfide bond</keyword>
<evidence type="ECO:0000256" key="2">
    <source>
        <dbReference type="PROSITE-ProRule" id="PRU00196"/>
    </source>
</evidence>
<feature type="domain" description="SRCR" evidence="3">
    <location>
        <begin position="239"/>
        <end position="341"/>
    </location>
</feature>
<feature type="disulfide bond" evidence="2">
    <location>
        <begin position="91"/>
        <end position="101"/>
    </location>
</feature>
<dbReference type="PANTHER" id="PTHR48071">
    <property type="entry name" value="SRCR DOMAIN-CONTAINING PROTEIN"/>
    <property type="match status" value="1"/>
</dbReference>
<evidence type="ECO:0000313" key="5">
    <source>
        <dbReference type="Proteomes" id="UP001266305"/>
    </source>
</evidence>
<gene>
    <name evidence="4" type="primary">CD5L</name>
    <name evidence="4" type="ORF">P7K49_037512</name>
</gene>